<dbReference type="PANTHER" id="PTHR42993">
    <property type="entry name" value="MAOC-LIKE DEHYDRATASE DOMAIN-CONTAINING PROTEIN"/>
    <property type="match status" value="1"/>
</dbReference>
<organism evidence="2 3">
    <name type="scientific">Sphingomonas xanthus</name>
    <dbReference type="NCBI Taxonomy" id="2594473"/>
    <lineage>
        <taxon>Bacteria</taxon>
        <taxon>Pseudomonadati</taxon>
        <taxon>Pseudomonadota</taxon>
        <taxon>Alphaproteobacteria</taxon>
        <taxon>Sphingomonadales</taxon>
        <taxon>Sphingomonadaceae</taxon>
        <taxon>Sphingomonas</taxon>
    </lineage>
</organism>
<dbReference type="KEGG" id="sxa:FMM02_09830"/>
<evidence type="ECO:0000313" key="3">
    <source>
        <dbReference type="Proteomes" id="UP000321857"/>
    </source>
</evidence>
<dbReference type="AlphaFoldDB" id="A0A516ITK6"/>
<dbReference type="Proteomes" id="UP000321857">
    <property type="component" value="Chromosome"/>
</dbReference>
<proteinExistence type="predicted"/>
<feature type="domain" description="MaoC-like" evidence="1">
    <location>
        <begin position="12"/>
        <end position="113"/>
    </location>
</feature>
<dbReference type="EMBL" id="CP041659">
    <property type="protein sequence ID" value="QDP20225.1"/>
    <property type="molecule type" value="Genomic_DNA"/>
</dbReference>
<protein>
    <submittedName>
        <fullName evidence="2">MaoC family dehydratase</fullName>
    </submittedName>
</protein>
<dbReference type="CDD" id="cd03450">
    <property type="entry name" value="NodN"/>
    <property type="match status" value="1"/>
</dbReference>
<name>A0A516ITK6_9SPHN</name>
<dbReference type="SUPFAM" id="SSF54637">
    <property type="entry name" value="Thioesterase/thiol ester dehydrase-isomerase"/>
    <property type="match status" value="1"/>
</dbReference>
<dbReference type="PANTHER" id="PTHR42993:SF1">
    <property type="entry name" value="MAOC-LIKE DEHYDRATASE DOMAIN-CONTAINING PROTEIN"/>
    <property type="match status" value="1"/>
</dbReference>
<reference evidence="2 3" key="1">
    <citation type="submission" date="2019-07" db="EMBL/GenBank/DDBJ databases">
        <title>Sphingomonas AE3 Genome sequencing and assembly.</title>
        <authorList>
            <person name="Kim H."/>
        </authorList>
    </citation>
    <scope>NUCLEOTIDE SEQUENCE [LARGE SCALE GENOMIC DNA]</scope>
    <source>
        <strain evidence="2 3">AE3</strain>
    </source>
</reference>
<evidence type="ECO:0000259" key="1">
    <source>
        <dbReference type="Pfam" id="PF01575"/>
    </source>
</evidence>
<dbReference type="RefSeq" id="WP_147494673.1">
    <property type="nucleotide sequence ID" value="NZ_CP041659.1"/>
</dbReference>
<dbReference type="InterPro" id="IPR002539">
    <property type="entry name" value="MaoC-like_dom"/>
</dbReference>
<dbReference type="Pfam" id="PF01575">
    <property type="entry name" value="MaoC_dehydratas"/>
    <property type="match status" value="1"/>
</dbReference>
<dbReference type="InterPro" id="IPR029069">
    <property type="entry name" value="HotDog_dom_sf"/>
</dbReference>
<keyword evidence="3" id="KW-1185">Reference proteome</keyword>
<accession>A0A516ITK6</accession>
<dbReference type="OrthoDB" id="9801735at2"/>
<evidence type="ECO:0000313" key="2">
    <source>
        <dbReference type="EMBL" id="QDP20225.1"/>
    </source>
</evidence>
<dbReference type="Gene3D" id="3.10.129.10">
    <property type="entry name" value="Hotdog Thioesterase"/>
    <property type="match status" value="1"/>
</dbReference>
<sequence>MPVASLDEIHGKIGQSLGASAWIEVGQARIDAFADATDDHQFIHVDPALARQTPFGGTIAHGFLSLSLLSRMAADVMILPDTTKMAVNYGLDRVRFLAPVGAGKRVRGHFTLDAAEEKGPGQLLLRHTVTVEIEGEDKPALTAQWLGLIIT</sequence>
<gene>
    <name evidence="2" type="ORF">FMM02_09830</name>
</gene>
<dbReference type="InterPro" id="IPR039375">
    <property type="entry name" value="NodN-like"/>
</dbReference>